<reference evidence="3 4" key="1">
    <citation type="submission" date="2024-04" db="EMBL/GenBank/DDBJ databases">
        <title>Phyllosticta paracitricarpa is synonymous to the EU quarantine fungus P. citricarpa based on phylogenomic analyses.</title>
        <authorList>
            <consortium name="Lawrence Berkeley National Laboratory"/>
            <person name="Van Ingen-Buijs V.A."/>
            <person name="Van Westerhoven A.C."/>
            <person name="Haridas S."/>
            <person name="Skiadas P."/>
            <person name="Martin F."/>
            <person name="Groenewald J.Z."/>
            <person name="Crous P.W."/>
            <person name="Seidl M.F."/>
        </authorList>
    </citation>
    <scope>NUCLEOTIDE SEQUENCE [LARGE SCALE GENOMIC DNA]</scope>
    <source>
        <strain evidence="3 4">CBS 123374</strain>
    </source>
</reference>
<dbReference type="Proteomes" id="UP001492380">
    <property type="component" value="Unassembled WGS sequence"/>
</dbReference>
<feature type="domain" description="EthD" evidence="2">
    <location>
        <begin position="26"/>
        <end position="118"/>
    </location>
</feature>
<sequence>MVLEAGYPNTSGFRKVTKATILIKKKEGMSDADFIAHYNARHAQMAAPVLLRHGIISYTLTYHLQRDRTMMQDIMKGKAKLLDYDAICTFVFPDYKHLAKFLYDKDSAALTSDHDNFMIDEQMTMMVGDEYVIIDNGVKVDGPSS</sequence>
<comment type="similarity">
    <text evidence="1">Belongs to the tpcK family.</text>
</comment>
<dbReference type="Gene3D" id="3.30.70.100">
    <property type="match status" value="1"/>
</dbReference>
<comment type="caution">
    <text evidence="3">The sequence shown here is derived from an EMBL/GenBank/DDBJ whole genome shotgun (WGS) entry which is preliminary data.</text>
</comment>
<keyword evidence="4" id="KW-1185">Reference proteome</keyword>
<protein>
    <submittedName>
        <fullName evidence="3">EthD domain-containing protein</fullName>
    </submittedName>
</protein>
<proteinExistence type="inferred from homology"/>
<dbReference type="SUPFAM" id="SSF54909">
    <property type="entry name" value="Dimeric alpha+beta barrel"/>
    <property type="match status" value="1"/>
</dbReference>
<dbReference type="InterPro" id="IPR009799">
    <property type="entry name" value="EthD_dom"/>
</dbReference>
<evidence type="ECO:0000313" key="3">
    <source>
        <dbReference type="EMBL" id="KAK8229014.1"/>
    </source>
</evidence>
<evidence type="ECO:0000259" key="2">
    <source>
        <dbReference type="Pfam" id="PF07110"/>
    </source>
</evidence>
<name>A0ABR1YG46_9PEZI</name>
<organism evidence="3 4">
    <name type="scientific">Phyllosticta capitalensis</name>
    <dbReference type="NCBI Taxonomy" id="121624"/>
    <lineage>
        <taxon>Eukaryota</taxon>
        <taxon>Fungi</taxon>
        <taxon>Dikarya</taxon>
        <taxon>Ascomycota</taxon>
        <taxon>Pezizomycotina</taxon>
        <taxon>Dothideomycetes</taxon>
        <taxon>Dothideomycetes incertae sedis</taxon>
        <taxon>Botryosphaeriales</taxon>
        <taxon>Phyllostictaceae</taxon>
        <taxon>Phyllosticta</taxon>
    </lineage>
</organism>
<gene>
    <name evidence="3" type="ORF">HDK90DRAFT_504575</name>
</gene>
<dbReference type="EMBL" id="JBBWRZ010000009">
    <property type="protein sequence ID" value="KAK8229014.1"/>
    <property type="molecule type" value="Genomic_DNA"/>
</dbReference>
<accession>A0ABR1YG46</accession>
<dbReference type="InterPro" id="IPR011008">
    <property type="entry name" value="Dimeric_a/b-barrel"/>
</dbReference>
<evidence type="ECO:0000313" key="4">
    <source>
        <dbReference type="Proteomes" id="UP001492380"/>
    </source>
</evidence>
<dbReference type="Pfam" id="PF07110">
    <property type="entry name" value="EthD"/>
    <property type="match status" value="1"/>
</dbReference>
<evidence type="ECO:0000256" key="1">
    <source>
        <dbReference type="ARBA" id="ARBA00005986"/>
    </source>
</evidence>